<evidence type="ECO:0000313" key="1">
    <source>
        <dbReference type="EMBL" id="KAF2554800.1"/>
    </source>
</evidence>
<reference evidence="1" key="1">
    <citation type="submission" date="2019-12" db="EMBL/GenBank/DDBJ databases">
        <title>Genome sequencing and annotation of Brassica cretica.</title>
        <authorList>
            <person name="Studholme D.J."/>
            <person name="Sarris P.F."/>
        </authorList>
    </citation>
    <scope>NUCLEOTIDE SEQUENCE</scope>
    <source>
        <strain evidence="1">PFS-001/15</strain>
        <tissue evidence="1">Leaf</tissue>
    </source>
</reference>
<name>A0A8S9HCG3_BRACR</name>
<dbReference type="AlphaFoldDB" id="A0A8S9HCG3"/>
<dbReference type="EMBL" id="QGKW02001940">
    <property type="protein sequence ID" value="KAF2554800.1"/>
    <property type="molecule type" value="Genomic_DNA"/>
</dbReference>
<dbReference type="Proteomes" id="UP000712281">
    <property type="component" value="Unassembled WGS sequence"/>
</dbReference>
<sequence length="122" mass="13649">MATIGAVCKMQKNQLGLTLIDLNVYYDPVRIVKSQTSYIEIGDDPGFIEVCYSDSGAESESDALEAPVDSDPANEIDDFLEGSIDNWKNDYYQPSFAIHIAIPSRRKICVIQPDEYGVHRDE</sequence>
<proteinExistence type="predicted"/>
<evidence type="ECO:0000313" key="2">
    <source>
        <dbReference type="Proteomes" id="UP000712281"/>
    </source>
</evidence>
<gene>
    <name evidence="1" type="ORF">F2Q68_00016190</name>
</gene>
<protein>
    <submittedName>
        <fullName evidence="1">Uncharacterized protein</fullName>
    </submittedName>
</protein>
<organism evidence="1 2">
    <name type="scientific">Brassica cretica</name>
    <name type="common">Mustard</name>
    <dbReference type="NCBI Taxonomy" id="69181"/>
    <lineage>
        <taxon>Eukaryota</taxon>
        <taxon>Viridiplantae</taxon>
        <taxon>Streptophyta</taxon>
        <taxon>Embryophyta</taxon>
        <taxon>Tracheophyta</taxon>
        <taxon>Spermatophyta</taxon>
        <taxon>Magnoliopsida</taxon>
        <taxon>eudicotyledons</taxon>
        <taxon>Gunneridae</taxon>
        <taxon>Pentapetalae</taxon>
        <taxon>rosids</taxon>
        <taxon>malvids</taxon>
        <taxon>Brassicales</taxon>
        <taxon>Brassicaceae</taxon>
        <taxon>Brassiceae</taxon>
        <taxon>Brassica</taxon>
    </lineage>
</organism>
<comment type="caution">
    <text evidence="1">The sequence shown here is derived from an EMBL/GenBank/DDBJ whole genome shotgun (WGS) entry which is preliminary data.</text>
</comment>
<accession>A0A8S9HCG3</accession>